<feature type="compositionally biased region" description="Acidic residues" evidence="3">
    <location>
        <begin position="526"/>
        <end position="544"/>
    </location>
</feature>
<dbReference type="PANTHER" id="PTHR45973:SF35">
    <property type="entry name" value="LEUCINE-RICH REPEAT-CONTAINING PROTEIN 43"/>
    <property type="match status" value="1"/>
</dbReference>
<dbReference type="PANTHER" id="PTHR45973">
    <property type="entry name" value="PROTEIN PHOSPHATASE 1 REGULATORY SUBUNIT SDS22-RELATED"/>
    <property type="match status" value="1"/>
</dbReference>
<dbReference type="OrthoDB" id="5273213at2759"/>
<evidence type="ECO:0000259" key="4">
    <source>
        <dbReference type="PROSITE" id="PS50245"/>
    </source>
</evidence>
<evidence type="ECO:0000256" key="1">
    <source>
        <dbReference type="ARBA" id="ARBA00022614"/>
    </source>
</evidence>
<dbReference type="SUPFAM" id="SSF74924">
    <property type="entry name" value="Cap-Gly domain"/>
    <property type="match status" value="1"/>
</dbReference>
<evidence type="ECO:0000313" key="5">
    <source>
        <dbReference type="EMBL" id="PKS10545.1"/>
    </source>
</evidence>
<dbReference type="Proteomes" id="UP000233524">
    <property type="component" value="Unassembled WGS sequence"/>
</dbReference>
<dbReference type="Gene3D" id="2.30.30.190">
    <property type="entry name" value="CAP Gly-rich-like domain"/>
    <property type="match status" value="1"/>
</dbReference>
<dbReference type="VEuPathDB" id="FungiDB:jhhlp_002299"/>
<dbReference type="FunCoup" id="A0A2N3NDL8">
    <property type="interactions" value="615"/>
</dbReference>
<dbReference type="Gene3D" id="3.80.10.10">
    <property type="entry name" value="Ribonuclease Inhibitor"/>
    <property type="match status" value="2"/>
</dbReference>
<organism evidence="5 6">
    <name type="scientific">Lomentospora prolificans</name>
    <dbReference type="NCBI Taxonomy" id="41688"/>
    <lineage>
        <taxon>Eukaryota</taxon>
        <taxon>Fungi</taxon>
        <taxon>Dikarya</taxon>
        <taxon>Ascomycota</taxon>
        <taxon>Pezizomycotina</taxon>
        <taxon>Sordariomycetes</taxon>
        <taxon>Hypocreomycetidae</taxon>
        <taxon>Microascales</taxon>
        <taxon>Microascaceae</taxon>
        <taxon>Lomentospora</taxon>
    </lineage>
</organism>
<dbReference type="PROSITE" id="PS00845">
    <property type="entry name" value="CAP_GLY_1"/>
    <property type="match status" value="1"/>
</dbReference>
<keyword evidence="6" id="KW-1185">Reference proteome</keyword>
<dbReference type="AlphaFoldDB" id="A0A2N3NDL8"/>
<dbReference type="InParanoid" id="A0A2N3NDL8"/>
<dbReference type="InterPro" id="IPR050576">
    <property type="entry name" value="Cilia_flagella_integrity"/>
</dbReference>
<sequence>MATGPQVGQRLSYDGAVCTVRYIGEVTGTSGAWLGVEWDDPTRGKHDGSHKGIKYFECLSKSHTAASFIRPSRPSEKPQSFLSALHEKYASEVDESNAPVASARLIEISGKVVEEVGFNKIRKRLARVGDLKIVILDGMRVVSATGGGDDGRFESMTVAETCPKIIELDLSRNLFVDFKPLVEVCSQLSDLRSLRINGNRFRDVLKDRSIAQAKPIFAKVKELALEETLLGWEEICYIAARFESLGSLHCGTNQLTTIPTPPPKALSSTLTVLNLEFNEFRTLTDISMLSSLTSLHNLHLKGNNISTITPHPSAEVPSFPPSIQYVDLSYNKITSWTFVDSLQTIFPGLTALRIAHNPVYESADQTAQLESRASTSEEAHMITIARLSQLKILNFVTITPNDRANAEMFYLSRIAKQLASVAEDASGNILKEHPRYGELCEVYGEPDVIRRKEINPDFLEARLVKVTFRYVDGTGKVVGGPLSKQIPNSFDVYMLKGMAGRMFRLPPLRVKLIWETGEWDPVAGFDEQEGDSSDEEEEIAEAETEWAVRKDGKEEKILGGGKTVSGAAVGRWIKREVELLDSPRALRFCVDGQEARIRVEVR</sequence>
<keyword evidence="1" id="KW-0433">Leucine-rich repeat</keyword>
<evidence type="ECO:0000313" key="6">
    <source>
        <dbReference type="Proteomes" id="UP000233524"/>
    </source>
</evidence>
<dbReference type="PROSITE" id="PS50245">
    <property type="entry name" value="CAP_GLY_2"/>
    <property type="match status" value="1"/>
</dbReference>
<dbReference type="STRING" id="41688.A0A2N3NDL8"/>
<proteinExistence type="predicted"/>
<dbReference type="SMART" id="SM01052">
    <property type="entry name" value="CAP_GLY"/>
    <property type="match status" value="1"/>
</dbReference>
<dbReference type="InterPro" id="IPR000938">
    <property type="entry name" value="CAP-Gly_domain"/>
</dbReference>
<accession>A0A2N3NDL8</accession>
<dbReference type="SUPFAM" id="SSF52047">
    <property type="entry name" value="RNI-like"/>
    <property type="match status" value="1"/>
</dbReference>
<feature type="domain" description="CAP-Gly" evidence="4">
    <location>
        <begin position="24"/>
        <end position="70"/>
    </location>
</feature>
<evidence type="ECO:0000256" key="2">
    <source>
        <dbReference type="ARBA" id="ARBA00022737"/>
    </source>
</evidence>
<comment type="caution">
    <text evidence="5">The sequence shown here is derived from an EMBL/GenBank/DDBJ whole genome shotgun (WGS) entry which is preliminary data.</text>
</comment>
<dbReference type="InterPro" id="IPR036859">
    <property type="entry name" value="CAP-Gly_dom_sf"/>
</dbReference>
<reference evidence="5 6" key="1">
    <citation type="journal article" date="2017" name="G3 (Bethesda)">
        <title>First Draft Genome Sequence of the Pathogenic Fungus Lomentospora prolificans (Formerly Scedosporium prolificans).</title>
        <authorList>
            <person name="Luo R."/>
            <person name="Zimin A."/>
            <person name="Workman R."/>
            <person name="Fan Y."/>
            <person name="Pertea G."/>
            <person name="Grossman N."/>
            <person name="Wear M.P."/>
            <person name="Jia B."/>
            <person name="Miller H."/>
            <person name="Casadevall A."/>
            <person name="Timp W."/>
            <person name="Zhang S.X."/>
            <person name="Salzberg S.L."/>
        </authorList>
    </citation>
    <scope>NUCLEOTIDE SEQUENCE [LARGE SCALE GENOMIC DNA]</scope>
    <source>
        <strain evidence="5 6">JHH-5317</strain>
    </source>
</reference>
<dbReference type="InterPro" id="IPR032675">
    <property type="entry name" value="LRR_dom_sf"/>
</dbReference>
<name>A0A2N3NDL8_9PEZI</name>
<protein>
    <recommendedName>
        <fullName evidence="4">CAP-Gly domain-containing protein</fullName>
    </recommendedName>
</protein>
<dbReference type="Pfam" id="PF01302">
    <property type="entry name" value="CAP_GLY"/>
    <property type="match status" value="1"/>
</dbReference>
<keyword evidence="2" id="KW-0677">Repeat</keyword>
<gene>
    <name evidence="5" type="ORF">jhhlp_002299</name>
</gene>
<dbReference type="EMBL" id="NLAX01000008">
    <property type="protein sequence ID" value="PKS10545.1"/>
    <property type="molecule type" value="Genomic_DNA"/>
</dbReference>
<evidence type="ECO:0000256" key="3">
    <source>
        <dbReference type="SAM" id="MobiDB-lite"/>
    </source>
</evidence>
<feature type="region of interest" description="Disordered" evidence="3">
    <location>
        <begin position="524"/>
        <end position="544"/>
    </location>
</feature>